<dbReference type="PANTHER" id="PTHR42682">
    <property type="entry name" value="HYDROGENASE-4 COMPONENT F"/>
    <property type="match status" value="1"/>
</dbReference>
<evidence type="ECO:0000256" key="4">
    <source>
        <dbReference type="ARBA" id="ARBA00022989"/>
    </source>
</evidence>
<evidence type="ECO:0000259" key="9">
    <source>
        <dbReference type="Pfam" id="PF00361"/>
    </source>
</evidence>
<feature type="transmembrane region" description="Helical" evidence="8">
    <location>
        <begin position="543"/>
        <end position="560"/>
    </location>
</feature>
<feature type="transmembrane region" description="Helical" evidence="8">
    <location>
        <begin position="453"/>
        <end position="472"/>
    </location>
</feature>
<feature type="transmembrane region" description="Helical" evidence="8">
    <location>
        <begin position="31"/>
        <end position="55"/>
    </location>
</feature>
<name>A0A101V3I4_9ACTN</name>
<keyword evidence="3 7" id="KW-0812">Transmembrane</keyword>
<dbReference type="EMBL" id="LMXB01000021">
    <property type="protein sequence ID" value="KUO21806.1"/>
    <property type="molecule type" value="Genomic_DNA"/>
</dbReference>
<comment type="subcellular location">
    <subcellularLocation>
        <location evidence="1">Cell membrane</location>
        <topology evidence="1">Multi-pass membrane protein</topology>
    </subcellularLocation>
    <subcellularLocation>
        <location evidence="7">Membrane</location>
        <topology evidence="7">Multi-pass membrane protein</topology>
    </subcellularLocation>
</comment>
<reference evidence="10 11" key="1">
    <citation type="submission" date="2015-10" db="EMBL/GenBank/DDBJ databases">
        <title>Draft genome sequence of Streptomyces sp. RV15, isolated from a marine sponge.</title>
        <authorList>
            <person name="Ruckert C."/>
            <person name="Abdelmohsen U.R."/>
            <person name="Winkler A."/>
            <person name="Hentschel U."/>
            <person name="Kalinowski J."/>
            <person name="Kampfer P."/>
            <person name="Glaeser S."/>
        </authorList>
    </citation>
    <scope>NUCLEOTIDE SEQUENCE [LARGE SCALE GENOMIC DNA]</scope>
    <source>
        <strain evidence="10 11">RV15</strain>
    </source>
</reference>
<feature type="domain" description="NADH:quinone oxidoreductase/Mrp antiporter transmembrane" evidence="9">
    <location>
        <begin position="109"/>
        <end position="379"/>
    </location>
</feature>
<evidence type="ECO:0000256" key="3">
    <source>
        <dbReference type="ARBA" id="ARBA00022692"/>
    </source>
</evidence>
<keyword evidence="4 8" id="KW-1133">Transmembrane helix</keyword>
<accession>A0A101V3I4</accession>
<gene>
    <name evidence="10" type="ORF">AQJ91_06600</name>
</gene>
<dbReference type="InterPro" id="IPR052175">
    <property type="entry name" value="ComplexI-like_HydComp"/>
</dbReference>
<dbReference type="Proteomes" id="UP000053260">
    <property type="component" value="Unassembled WGS sequence"/>
</dbReference>
<evidence type="ECO:0000256" key="6">
    <source>
        <dbReference type="ARBA" id="ARBA00023136"/>
    </source>
</evidence>
<feature type="transmembrane region" description="Helical" evidence="8">
    <location>
        <begin position="67"/>
        <end position="87"/>
    </location>
</feature>
<dbReference type="PANTHER" id="PTHR42682:SF4">
    <property type="entry name" value="NADH-UBIQUINONE_PLASTOQUINONE"/>
    <property type="match status" value="1"/>
</dbReference>
<sequence>MTSSPALLLMLGAAGVPLLRGLPRRVLMLLLPVAGLVVLWLLPEGPGAGIALFGLELTPVRIDALSRLFATGFLVAALLTTIYALHLRDPLQQAVIPLYAGTAVGGALAGDLVTLFVFWELAGLSSAFLIWAGRTERSYRAGMRYLVAQLISGLLMLAGIALRIQAGEGLAFGYLGLNGPGDALILLAVGIKCAFPLLHAWLTDTYPEATVVGAVALSPFTTKLAVYVLARGFPGTDLLIWVGAAMTVFPIFYAVIENDLRRVLAYSMINQLGFMVAGVGVGGALGVNGASAHAVADMVFKSLLFMAMGAVLLRTGTTKGSELGGLYKSMPQTAALCMVGAASISAFPLFSAFATKSMIMEAVGQEHLTVVWLLLLFASAGVFHHAGIKIPYFAFFAHDRGHRVAEAPLNMRVAMTLAALICVGIGVAPNLLYELLPHPVDYVPYTAPHVINQLQLLLLASMAFTLLVRTGLYPPELRSVNLDADVVYRRVLPRGWHALSHAVTRLRRALGPPLRHRGRNLWSATTRPLRPEAELATPWSTHVMVWWAVFLLGTVLLLALL</sequence>
<feature type="transmembrane region" description="Helical" evidence="8">
    <location>
        <begin position="334"/>
        <end position="355"/>
    </location>
</feature>
<feature type="transmembrane region" description="Helical" evidence="8">
    <location>
        <begin position="291"/>
        <end position="313"/>
    </location>
</feature>
<feature type="transmembrane region" description="Helical" evidence="8">
    <location>
        <begin position="367"/>
        <end position="388"/>
    </location>
</feature>
<evidence type="ECO:0000256" key="5">
    <source>
        <dbReference type="ARBA" id="ARBA00023002"/>
    </source>
</evidence>
<evidence type="ECO:0000256" key="1">
    <source>
        <dbReference type="ARBA" id="ARBA00004651"/>
    </source>
</evidence>
<dbReference type="InterPro" id="IPR001750">
    <property type="entry name" value="ND/Mrp_TM"/>
</dbReference>
<proteinExistence type="predicted"/>
<evidence type="ECO:0000256" key="8">
    <source>
        <dbReference type="SAM" id="Phobius"/>
    </source>
</evidence>
<keyword evidence="5" id="KW-0560">Oxidoreductase</keyword>
<protein>
    <submittedName>
        <fullName evidence="10">Cation:proton antiporter</fullName>
    </submittedName>
</protein>
<comment type="caution">
    <text evidence="10">The sequence shown here is derived from an EMBL/GenBank/DDBJ whole genome shotgun (WGS) entry which is preliminary data.</text>
</comment>
<dbReference type="OrthoDB" id="9768329at2"/>
<dbReference type="NCBIfam" id="NF009310">
    <property type="entry name" value="PRK12668.1"/>
    <property type="match status" value="1"/>
</dbReference>
<dbReference type="Pfam" id="PF00361">
    <property type="entry name" value="Proton_antipo_M"/>
    <property type="match status" value="1"/>
</dbReference>
<feature type="transmembrane region" description="Helical" evidence="8">
    <location>
        <begin position="238"/>
        <end position="256"/>
    </location>
</feature>
<evidence type="ECO:0000313" key="11">
    <source>
        <dbReference type="Proteomes" id="UP000053260"/>
    </source>
</evidence>
<organism evidence="10 11">
    <name type="scientific">Streptomyces dysideae</name>
    <dbReference type="NCBI Taxonomy" id="909626"/>
    <lineage>
        <taxon>Bacteria</taxon>
        <taxon>Bacillati</taxon>
        <taxon>Actinomycetota</taxon>
        <taxon>Actinomycetes</taxon>
        <taxon>Kitasatosporales</taxon>
        <taxon>Streptomycetaceae</taxon>
        <taxon>Streptomyces</taxon>
    </lineage>
</organism>
<dbReference type="GO" id="GO:0005886">
    <property type="term" value="C:plasma membrane"/>
    <property type="evidence" value="ECO:0007669"/>
    <property type="project" value="UniProtKB-SubCell"/>
</dbReference>
<keyword evidence="2" id="KW-1003">Cell membrane</keyword>
<keyword evidence="11" id="KW-1185">Reference proteome</keyword>
<feature type="transmembrane region" description="Helical" evidence="8">
    <location>
        <begin position="145"/>
        <end position="164"/>
    </location>
</feature>
<dbReference type="GO" id="GO:0016491">
    <property type="term" value="F:oxidoreductase activity"/>
    <property type="evidence" value="ECO:0007669"/>
    <property type="project" value="UniProtKB-KW"/>
</dbReference>
<evidence type="ECO:0000256" key="7">
    <source>
        <dbReference type="RuleBase" id="RU000320"/>
    </source>
</evidence>
<keyword evidence="6 8" id="KW-0472">Membrane</keyword>
<feature type="transmembrane region" description="Helical" evidence="8">
    <location>
        <begin position="409"/>
        <end position="433"/>
    </location>
</feature>
<evidence type="ECO:0000313" key="10">
    <source>
        <dbReference type="EMBL" id="KUO21806.1"/>
    </source>
</evidence>
<dbReference type="AlphaFoldDB" id="A0A101V3I4"/>
<evidence type="ECO:0000256" key="2">
    <source>
        <dbReference type="ARBA" id="ARBA00022475"/>
    </source>
</evidence>
<feature type="transmembrane region" description="Helical" evidence="8">
    <location>
        <begin position="184"/>
        <end position="202"/>
    </location>
</feature>
<feature type="transmembrane region" description="Helical" evidence="8">
    <location>
        <begin position="263"/>
        <end position="285"/>
    </location>
</feature>
<dbReference type="STRING" id="909626.AQJ91_06600"/>
<feature type="transmembrane region" description="Helical" evidence="8">
    <location>
        <begin position="209"/>
        <end position="232"/>
    </location>
</feature>
<feature type="transmembrane region" description="Helical" evidence="8">
    <location>
        <begin position="107"/>
        <end position="133"/>
    </location>
</feature>
<dbReference type="RefSeq" id="WP_067017386.1">
    <property type="nucleotide sequence ID" value="NZ_KQ949077.1"/>
</dbReference>